<keyword evidence="3" id="KW-1185">Reference proteome</keyword>
<organism evidence="2 3">
    <name type="scientific">Chitinophaga ginsengisoli</name>
    <dbReference type="NCBI Taxonomy" id="363837"/>
    <lineage>
        <taxon>Bacteria</taxon>
        <taxon>Pseudomonadati</taxon>
        <taxon>Bacteroidota</taxon>
        <taxon>Chitinophagia</taxon>
        <taxon>Chitinophagales</taxon>
        <taxon>Chitinophagaceae</taxon>
        <taxon>Chitinophaga</taxon>
    </lineage>
</organism>
<feature type="transmembrane region" description="Helical" evidence="1">
    <location>
        <begin position="47"/>
        <end position="73"/>
    </location>
</feature>
<dbReference type="Proteomes" id="UP000240978">
    <property type="component" value="Unassembled WGS sequence"/>
</dbReference>
<evidence type="ECO:0000256" key="1">
    <source>
        <dbReference type="SAM" id="Phobius"/>
    </source>
</evidence>
<keyword evidence="1" id="KW-1133">Transmembrane helix</keyword>
<name>A0A2P8FQR8_9BACT</name>
<keyword evidence="1" id="KW-0472">Membrane</keyword>
<sequence length="115" mass="13224">MREELKLYHSILPIILIPICLLILVTYGWTGYATLTEKSGLNGSYYLYYNLSMVQFYIYEFIVAFIALALIVAQISYSIRKSPRHLTITFCSFAVFIALVIICEIYLESRFTGKG</sequence>
<feature type="transmembrane region" description="Helical" evidence="1">
    <location>
        <begin position="7"/>
        <end position="27"/>
    </location>
</feature>
<gene>
    <name evidence="2" type="ORF">CLV42_11658</name>
</gene>
<reference evidence="2 3" key="1">
    <citation type="submission" date="2018-03" db="EMBL/GenBank/DDBJ databases">
        <title>Genomic Encyclopedia of Archaeal and Bacterial Type Strains, Phase II (KMG-II): from individual species to whole genera.</title>
        <authorList>
            <person name="Goeker M."/>
        </authorList>
    </citation>
    <scope>NUCLEOTIDE SEQUENCE [LARGE SCALE GENOMIC DNA]</scope>
    <source>
        <strain evidence="2 3">DSM 18107</strain>
    </source>
</reference>
<evidence type="ECO:0000313" key="3">
    <source>
        <dbReference type="Proteomes" id="UP000240978"/>
    </source>
</evidence>
<feature type="transmembrane region" description="Helical" evidence="1">
    <location>
        <begin position="85"/>
        <end position="107"/>
    </location>
</feature>
<protein>
    <submittedName>
        <fullName evidence="2">Uncharacterized protein</fullName>
    </submittedName>
</protein>
<keyword evidence="1" id="KW-0812">Transmembrane</keyword>
<evidence type="ECO:0000313" key="2">
    <source>
        <dbReference type="EMBL" id="PSL24072.1"/>
    </source>
</evidence>
<proteinExistence type="predicted"/>
<dbReference type="EMBL" id="PYGK01000016">
    <property type="protein sequence ID" value="PSL24072.1"/>
    <property type="molecule type" value="Genomic_DNA"/>
</dbReference>
<dbReference type="AlphaFoldDB" id="A0A2P8FQR8"/>
<accession>A0A2P8FQR8</accession>
<comment type="caution">
    <text evidence="2">The sequence shown here is derived from an EMBL/GenBank/DDBJ whole genome shotgun (WGS) entry which is preliminary data.</text>
</comment>